<dbReference type="Gene3D" id="3.40.50.1820">
    <property type="entry name" value="alpha/beta hydrolase"/>
    <property type="match status" value="1"/>
</dbReference>
<accession>A0A2A2HUI8</accession>
<dbReference type="Pfam" id="PF06500">
    <property type="entry name" value="FrsA-like"/>
    <property type="match status" value="1"/>
</dbReference>
<evidence type="ECO:0000256" key="1">
    <source>
        <dbReference type="ARBA" id="ARBA00022801"/>
    </source>
</evidence>
<protein>
    <recommendedName>
        <fullName evidence="4">Dipeptidyl aminopeptidase</fullName>
    </recommendedName>
</protein>
<dbReference type="EMBL" id="LMVP01000154">
    <property type="protein sequence ID" value="PAV12943.1"/>
    <property type="molecule type" value="Genomic_DNA"/>
</dbReference>
<gene>
    <name evidence="2" type="ORF">ASJ81_19270</name>
</gene>
<dbReference type="PANTHER" id="PTHR22946">
    <property type="entry name" value="DIENELACTONE HYDROLASE DOMAIN-CONTAINING PROTEIN-RELATED"/>
    <property type="match status" value="1"/>
</dbReference>
<organism evidence="2 3">
    <name type="scientific">Methanosarcina spelaei</name>
    <dbReference type="NCBI Taxonomy" id="1036679"/>
    <lineage>
        <taxon>Archaea</taxon>
        <taxon>Methanobacteriati</taxon>
        <taxon>Methanobacteriota</taxon>
        <taxon>Stenosarchaea group</taxon>
        <taxon>Methanomicrobia</taxon>
        <taxon>Methanosarcinales</taxon>
        <taxon>Methanosarcinaceae</taxon>
        <taxon>Methanosarcina</taxon>
    </lineage>
</organism>
<reference evidence="2 3" key="1">
    <citation type="journal article" date="2017" name="BMC Genomics">
        <title>Genomic analysis of methanogenic archaea reveals a shift towards energy conservation.</title>
        <authorList>
            <person name="Gilmore S.P."/>
            <person name="Henske J.K."/>
            <person name="Sexton J.A."/>
            <person name="Solomon K.V."/>
            <person name="Seppala S."/>
            <person name="Yoo J.I."/>
            <person name="Huyett L.M."/>
            <person name="Pressman A."/>
            <person name="Cogan J.Z."/>
            <person name="Kivenson V."/>
            <person name="Peng X."/>
            <person name="Tan Y."/>
            <person name="Valentine D.L."/>
            <person name="O'Malley M.A."/>
        </authorList>
    </citation>
    <scope>NUCLEOTIDE SEQUENCE [LARGE SCALE GENOMIC DNA]</scope>
    <source>
        <strain evidence="2 3">MC-15</strain>
    </source>
</reference>
<proteinExistence type="predicted"/>
<dbReference type="Gene3D" id="1.20.1440.110">
    <property type="entry name" value="acylaminoacyl peptidase"/>
    <property type="match status" value="1"/>
</dbReference>
<dbReference type="InterPro" id="IPR010520">
    <property type="entry name" value="FrsA-like"/>
</dbReference>
<dbReference type="InterPro" id="IPR050261">
    <property type="entry name" value="FrsA_esterase"/>
</dbReference>
<sequence length="391" mass="44375">MNRKEKIDELVKQNEKQLDSHRQFYKIHFDDYGMDFAFQWLLGSSRHGGCEIGEAFYTAAQITDPNSWSEEWVKTAERVEIKAKKAESAGHKVSAREFYLRAANYYRMAMMSMSPLGSRITTTEKARSCMKKASQLFDPVIESISIPFENRELPGYFIKANKDGRKSKTLIAVGGGETYAEDMYFHIAPSALIRGYNFLTVDIPGQGHTPSQGLYFRPDTEVPIKAIVDYALCRPEVDPEYIAAYGISAGGYFVPRAAAHDHRIKACIANYGITDFRKILAAMAFNYRMVETVVWRWNTSTDNWKTLIDRNEDYIFNPKDIICPVLLIISAGEYKNPVVKAMQHEFIEALPNSNKKMIVGSFEEGAGTHCYGENTGLVSSLLFDWLDEIFS</sequence>
<keyword evidence="1" id="KW-0378">Hydrolase</keyword>
<evidence type="ECO:0000313" key="3">
    <source>
        <dbReference type="Proteomes" id="UP000218164"/>
    </source>
</evidence>
<dbReference type="InterPro" id="IPR029058">
    <property type="entry name" value="AB_hydrolase_fold"/>
</dbReference>
<dbReference type="SUPFAM" id="SSF53474">
    <property type="entry name" value="alpha/beta-Hydrolases"/>
    <property type="match status" value="1"/>
</dbReference>
<evidence type="ECO:0008006" key="4">
    <source>
        <dbReference type="Google" id="ProtNLM"/>
    </source>
</evidence>
<dbReference type="GO" id="GO:0016787">
    <property type="term" value="F:hydrolase activity"/>
    <property type="evidence" value="ECO:0007669"/>
    <property type="project" value="UniProtKB-KW"/>
</dbReference>
<keyword evidence="3" id="KW-1185">Reference proteome</keyword>
<name>A0A2A2HUI8_9EURY</name>
<evidence type="ECO:0000313" key="2">
    <source>
        <dbReference type="EMBL" id="PAV12943.1"/>
    </source>
</evidence>
<dbReference type="AlphaFoldDB" id="A0A2A2HUI8"/>
<comment type="caution">
    <text evidence="2">The sequence shown here is derived from an EMBL/GenBank/DDBJ whole genome shotgun (WGS) entry which is preliminary data.</text>
</comment>
<dbReference type="PANTHER" id="PTHR22946:SF12">
    <property type="entry name" value="CONIDIAL PIGMENT BIOSYNTHESIS PROTEIN AYG1 (AFU_ORTHOLOGUE AFUA_2G17550)"/>
    <property type="match status" value="1"/>
</dbReference>
<dbReference type="Proteomes" id="UP000218164">
    <property type="component" value="Unassembled WGS sequence"/>
</dbReference>